<accession>A0A0D9XW41</accession>
<dbReference type="PANTHER" id="PTHR33065">
    <property type="entry name" value="OS07G0486400 PROTEIN"/>
    <property type="match status" value="1"/>
</dbReference>
<evidence type="ECO:0000256" key="1">
    <source>
        <dbReference type="SAM" id="MobiDB-lite"/>
    </source>
</evidence>
<protein>
    <recommendedName>
        <fullName evidence="2">DUF6598 domain-containing protein</fullName>
    </recommendedName>
</protein>
<reference evidence="3 4" key="2">
    <citation type="submission" date="2013-12" db="EMBL/GenBank/DDBJ databases">
        <authorList>
            <person name="Yu Y."/>
            <person name="Lee S."/>
            <person name="de Baynast K."/>
            <person name="Wissotski M."/>
            <person name="Liu L."/>
            <person name="Talag J."/>
            <person name="Goicoechea J."/>
            <person name="Angelova A."/>
            <person name="Jetty R."/>
            <person name="Kudrna D."/>
            <person name="Golser W."/>
            <person name="Rivera L."/>
            <person name="Zhang J."/>
            <person name="Wing R."/>
        </authorList>
    </citation>
    <scope>NUCLEOTIDE SEQUENCE</scope>
</reference>
<evidence type="ECO:0000313" key="3">
    <source>
        <dbReference type="EnsemblPlants" id="LPERR12G00630.2"/>
    </source>
</evidence>
<feature type="domain" description="DUF6598" evidence="2">
    <location>
        <begin position="91"/>
        <end position="340"/>
    </location>
</feature>
<dbReference type="InterPro" id="IPR046533">
    <property type="entry name" value="DUF6598"/>
</dbReference>
<dbReference type="Gramene" id="LPERR12G00630.2">
    <property type="protein sequence ID" value="LPERR12G00630.2"/>
    <property type="gene ID" value="LPERR12G00630"/>
</dbReference>
<keyword evidence="4" id="KW-1185">Reference proteome</keyword>
<evidence type="ECO:0000259" key="2">
    <source>
        <dbReference type="Pfam" id="PF20241"/>
    </source>
</evidence>
<proteinExistence type="predicted"/>
<dbReference type="EnsemblPlants" id="LPERR12G00630.4">
    <property type="protein sequence ID" value="LPERR12G00630.4"/>
    <property type="gene ID" value="LPERR12G00630"/>
</dbReference>
<evidence type="ECO:0000313" key="4">
    <source>
        <dbReference type="Proteomes" id="UP000032180"/>
    </source>
</evidence>
<dbReference type="EnsemblPlants" id="LPERR12G00630.3">
    <property type="protein sequence ID" value="LPERR12G00630.3"/>
    <property type="gene ID" value="LPERR12G00630"/>
</dbReference>
<dbReference type="HOGENOM" id="CLU_034147_4_0_1"/>
<dbReference type="EnsemblPlants" id="LPERR12G00630.2">
    <property type="protein sequence ID" value="LPERR12G00630.2"/>
    <property type="gene ID" value="LPERR12G00630"/>
</dbReference>
<dbReference type="PANTHER" id="PTHR33065:SF138">
    <property type="entry name" value="OS09G0442000 PROTEIN"/>
    <property type="match status" value="1"/>
</dbReference>
<dbReference type="Pfam" id="PF20241">
    <property type="entry name" value="DUF6598"/>
    <property type="match status" value="1"/>
</dbReference>
<sequence>MDVPSSCSLPLESKSGKKRRRTLDEEQEDNVLEKLKHRDGSIYRGVDYSSVYYRLADTNETRLEPMMLSPRTESCTANPTNSCLVHQGCSMLQIFSLKLSSIVAADFSISPVQVYGFMAIRDNIDHLRNYVFKRTRDDPFVVSRNNPFILLTGPKRGISMESGNALIEYDMRIKKDDNKEDDDLQLIDGAAILSELTLLPHIIKQATYAQIYMRRIAGNYGAVDMTVGRLVCAVEATIHVEVTEMRCSGGFNLSMACHLDRIPREFKLFEGAIVNPCELNKRKFVIALIKRSMLVLDFKAKTIGSPSEATIRVRQAIMTKLHGQSARAMVFPCVSMLVNVYWSTLPPYPMLI</sequence>
<dbReference type="AlphaFoldDB" id="A0A0D9XW41"/>
<reference evidence="3 4" key="1">
    <citation type="submission" date="2012-08" db="EMBL/GenBank/DDBJ databases">
        <title>Oryza genome evolution.</title>
        <authorList>
            <person name="Wing R.A."/>
        </authorList>
    </citation>
    <scope>NUCLEOTIDE SEQUENCE</scope>
</reference>
<dbReference type="Gramene" id="LPERR12G00630.4">
    <property type="protein sequence ID" value="LPERR12G00630.4"/>
    <property type="gene ID" value="LPERR12G00630"/>
</dbReference>
<reference evidence="3" key="3">
    <citation type="submission" date="2015-04" db="UniProtKB">
        <authorList>
            <consortium name="EnsemblPlants"/>
        </authorList>
    </citation>
    <scope>IDENTIFICATION</scope>
</reference>
<dbReference type="Gramene" id="LPERR12G00630.3">
    <property type="protein sequence ID" value="LPERR12G00630.3"/>
    <property type="gene ID" value="LPERR12G00630"/>
</dbReference>
<feature type="region of interest" description="Disordered" evidence="1">
    <location>
        <begin position="1"/>
        <end position="27"/>
    </location>
</feature>
<name>A0A0D9XW41_9ORYZ</name>
<organism evidence="3 4">
    <name type="scientific">Leersia perrieri</name>
    <dbReference type="NCBI Taxonomy" id="77586"/>
    <lineage>
        <taxon>Eukaryota</taxon>
        <taxon>Viridiplantae</taxon>
        <taxon>Streptophyta</taxon>
        <taxon>Embryophyta</taxon>
        <taxon>Tracheophyta</taxon>
        <taxon>Spermatophyta</taxon>
        <taxon>Magnoliopsida</taxon>
        <taxon>Liliopsida</taxon>
        <taxon>Poales</taxon>
        <taxon>Poaceae</taxon>
        <taxon>BOP clade</taxon>
        <taxon>Oryzoideae</taxon>
        <taxon>Oryzeae</taxon>
        <taxon>Oryzinae</taxon>
        <taxon>Leersia</taxon>
    </lineage>
</organism>
<dbReference type="Proteomes" id="UP000032180">
    <property type="component" value="Chromosome 12"/>
</dbReference>